<dbReference type="EMBL" id="BSDR01000001">
    <property type="protein sequence ID" value="GLI35121.1"/>
    <property type="molecule type" value="Genomic_DNA"/>
</dbReference>
<name>A0A9W6FUH8_9BACT</name>
<keyword evidence="1" id="KW-1133">Transmembrane helix</keyword>
<sequence length="103" mass="12347">MNDTTTLESKASRKQIIIRLLYTLLYLIIFELLKLVVQVTVLFQFVYLLVTREYSQPLKNFSNKVSTYVYKIIRYMTLNDNERPFPLNDFPQEMEKPGEDVRF</sequence>
<reference evidence="2" key="1">
    <citation type="submission" date="2022-12" db="EMBL/GenBank/DDBJ databases">
        <title>Reference genome sequencing for broad-spectrum identification of bacterial and archaeal isolates by mass spectrometry.</title>
        <authorList>
            <person name="Sekiguchi Y."/>
            <person name="Tourlousse D.M."/>
        </authorList>
    </citation>
    <scope>NUCLEOTIDE SEQUENCE</scope>
    <source>
        <strain evidence="2">ASRB1</strain>
    </source>
</reference>
<dbReference type="AlphaFoldDB" id="A0A9W6FUH8"/>
<gene>
    <name evidence="2" type="ORF">DAMNIGENAA_25540</name>
</gene>
<comment type="caution">
    <text evidence="2">The sequence shown here is derived from an EMBL/GenBank/DDBJ whole genome shotgun (WGS) entry which is preliminary data.</text>
</comment>
<accession>A0A9W6FUH8</accession>
<keyword evidence="1" id="KW-0472">Membrane</keyword>
<evidence type="ECO:0000313" key="2">
    <source>
        <dbReference type="EMBL" id="GLI35121.1"/>
    </source>
</evidence>
<dbReference type="InterPro" id="IPR025498">
    <property type="entry name" value="DUF4389"/>
</dbReference>
<dbReference type="Pfam" id="PF14333">
    <property type="entry name" value="DUF4389"/>
    <property type="match status" value="1"/>
</dbReference>
<proteinExistence type="predicted"/>
<dbReference type="Proteomes" id="UP001144372">
    <property type="component" value="Unassembled WGS sequence"/>
</dbReference>
<evidence type="ECO:0000256" key="1">
    <source>
        <dbReference type="SAM" id="Phobius"/>
    </source>
</evidence>
<keyword evidence="3" id="KW-1185">Reference proteome</keyword>
<keyword evidence="1" id="KW-0812">Transmembrane</keyword>
<dbReference type="RefSeq" id="WP_281794696.1">
    <property type="nucleotide sequence ID" value="NZ_BSDR01000001.1"/>
</dbReference>
<protein>
    <recommendedName>
        <fullName evidence="4">DUF4389 domain-containing protein</fullName>
    </recommendedName>
</protein>
<evidence type="ECO:0000313" key="3">
    <source>
        <dbReference type="Proteomes" id="UP001144372"/>
    </source>
</evidence>
<evidence type="ECO:0008006" key="4">
    <source>
        <dbReference type="Google" id="ProtNLM"/>
    </source>
</evidence>
<organism evidence="2 3">
    <name type="scientific">Desulforhabdus amnigena</name>
    <dbReference type="NCBI Taxonomy" id="40218"/>
    <lineage>
        <taxon>Bacteria</taxon>
        <taxon>Pseudomonadati</taxon>
        <taxon>Thermodesulfobacteriota</taxon>
        <taxon>Syntrophobacteria</taxon>
        <taxon>Syntrophobacterales</taxon>
        <taxon>Syntrophobacteraceae</taxon>
        <taxon>Desulforhabdus</taxon>
    </lineage>
</organism>
<feature type="transmembrane region" description="Helical" evidence="1">
    <location>
        <begin position="20"/>
        <end position="50"/>
    </location>
</feature>